<keyword evidence="3" id="KW-1185">Reference proteome</keyword>
<dbReference type="EMBL" id="JBHSJG010000012">
    <property type="protein sequence ID" value="MFC4986886.1"/>
    <property type="molecule type" value="Genomic_DNA"/>
</dbReference>
<proteinExistence type="predicted"/>
<reference evidence="2 3" key="1">
    <citation type="journal article" date="2019" name="Int. J. Syst. Evol. Microbiol.">
        <title>The Global Catalogue of Microorganisms (GCM) 10K type strain sequencing project: providing services to taxonomists for standard genome sequencing and annotation.</title>
        <authorList>
            <consortium name="The Broad Institute Genomics Platform"/>
            <consortium name="The Broad Institute Genome Sequencing Center for Infectious Disease"/>
            <person name="Wu L."/>
            <person name="Ma J."/>
        </authorList>
    </citation>
    <scope>NUCLEOTIDE SEQUENCE [LARGE SCALE GENOMIC DNA]</scope>
    <source>
        <strain evidence="2 3">CGMCC 1.15824</strain>
    </source>
</reference>
<dbReference type="Pfam" id="PF18480">
    <property type="entry name" value="DUF5615"/>
    <property type="match status" value="1"/>
</dbReference>
<protein>
    <submittedName>
        <fullName evidence="2">DUF5615 family PIN-like protein</fullName>
    </submittedName>
</protein>
<dbReference type="RefSeq" id="WP_224829140.1">
    <property type="nucleotide sequence ID" value="NZ_JAIVEF010000015.1"/>
</dbReference>
<sequence length="95" mass="11068">MRLCCDENIKRSIYSLLEQEGYEVVRVQDELTLGDDDSEVIEYCRAEQRVLLTNDDDFLRSIPIRESSFWTTKRHLHATSSLRSGESRDLSASIR</sequence>
<dbReference type="Proteomes" id="UP001595925">
    <property type="component" value="Unassembled WGS sequence"/>
</dbReference>
<name>A0ABD5QAT5_9EURY</name>
<gene>
    <name evidence="2" type="ORF">ACFPFO_03685</name>
</gene>
<comment type="caution">
    <text evidence="2">The sequence shown here is derived from an EMBL/GenBank/DDBJ whole genome shotgun (WGS) entry which is preliminary data.</text>
</comment>
<organism evidence="2 3">
    <name type="scientific">Saliphagus infecundisoli</name>
    <dbReference type="NCBI Taxonomy" id="1849069"/>
    <lineage>
        <taxon>Archaea</taxon>
        <taxon>Methanobacteriati</taxon>
        <taxon>Methanobacteriota</taxon>
        <taxon>Stenosarchaea group</taxon>
        <taxon>Halobacteria</taxon>
        <taxon>Halobacteriales</taxon>
        <taxon>Natrialbaceae</taxon>
        <taxon>Saliphagus</taxon>
    </lineage>
</organism>
<evidence type="ECO:0000313" key="2">
    <source>
        <dbReference type="EMBL" id="MFC4986886.1"/>
    </source>
</evidence>
<accession>A0ABD5QAT5</accession>
<evidence type="ECO:0000259" key="1">
    <source>
        <dbReference type="Pfam" id="PF18480"/>
    </source>
</evidence>
<dbReference type="AlphaFoldDB" id="A0ABD5QAT5"/>
<evidence type="ECO:0000313" key="3">
    <source>
        <dbReference type="Proteomes" id="UP001595925"/>
    </source>
</evidence>
<feature type="domain" description="DUF5615" evidence="1">
    <location>
        <begin position="1"/>
        <end position="62"/>
    </location>
</feature>
<dbReference type="InterPro" id="IPR041049">
    <property type="entry name" value="DUF5615"/>
</dbReference>